<dbReference type="RefSeq" id="WP_089357619.1">
    <property type="nucleotide sequence ID" value="NZ_FZPD01000005.1"/>
</dbReference>
<keyword evidence="2" id="KW-1185">Reference proteome</keyword>
<evidence type="ECO:0000313" key="2">
    <source>
        <dbReference type="Proteomes" id="UP000198393"/>
    </source>
</evidence>
<dbReference type="AlphaFoldDB" id="A0A239L1V0"/>
<protein>
    <submittedName>
        <fullName evidence="1">Gliding motility-associated C-terminal domain-containing protein</fullName>
    </submittedName>
</protein>
<dbReference type="Proteomes" id="UP000198393">
    <property type="component" value="Unassembled WGS sequence"/>
</dbReference>
<reference evidence="1 2" key="1">
    <citation type="submission" date="2017-06" db="EMBL/GenBank/DDBJ databases">
        <authorList>
            <person name="Kim H.J."/>
            <person name="Triplett B.A."/>
        </authorList>
    </citation>
    <scope>NUCLEOTIDE SEQUENCE [LARGE SCALE GENOMIC DNA]</scope>
    <source>
        <strain evidence="1 2">DSM 19307</strain>
    </source>
</reference>
<proteinExistence type="predicted"/>
<dbReference type="SUPFAM" id="SSF49265">
    <property type="entry name" value="Fibronectin type III"/>
    <property type="match status" value="1"/>
</dbReference>
<evidence type="ECO:0000313" key="1">
    <source>
        <dbReference type="EMBL" id="SNT24587.1"/>
    </source>
</evidence>
<dbReference type="EMBL" id="FZPD01000005">
    <property type="protein sequence ID" value="SNT24587.1"/>
    <property type="molecule type" value="Genomic_DNA"/>
</dbReference>
<dbReference type="InterPro" id="IPR036116">
    <property type="entry name" value="FN3_sf"/>
</dbReference>
<sequence length="937" mass="103998">MRYLRYLFLSIFTLLALISKATHIRAGEVIAKRVSGLTYQFTFIGYRDVEGVPFGQGVFDFGDGELYGDDPGETIPWGQIEDLGNGVEKWQFTLTHTYAGGANYLVSYKEDFRNAEIQNIAGSISTSFYVETLVVIDPLIVNSTPFFTVPPIDQGVVGAIFEHNPGAFDPDGDSLSYFFTTPKQDEGLEVNGYQSLIDPSFYDVFNEGNSMRDGPPELRINPVTGTLIWDAPGGATIPDMENREFNVAFVVEEWRRVNGELIRLGFVTRDMQIIIWNYENDPPELEVPEDTCVIAGEIVTGVITGTDPDGDPVKIEAFGGPFELSPSPTVDPDPGQFQGPPSVLNFEWQTSCGQVRLAPYEVQFKATDDPNIPDVPNAPGQVNFETWRITVVGPPPTGLVADTKPGRRIELNWDPYSCSNADSMQVWRRVGAFDIDPTCNPGIPENSGYELIETLDISETSYLDTNSPLGLAPGSKYCYRLVASFPDPAGGLSIASAEACDSLVIDVPIITTVDVKETSETNGEIEVRWTPPYEINQAAFPPTYTYEVLRKEGQGFGGSFTSVRGPSTDTTFSDTGLNTMDKSYSYRIVLYDNTNQAVDTSQQASSVWLSPAPLVGGIRLNWEANVPWSNNVQQFPYHYIYRDNVDAREIFGLQLIDSVDVTGEGFSYLDDGRFNGIDLDEEIEYCYYITTQGSYDNDLLPEPLINSSQIICAQPNDTIPPCPPISITFNASLTCEQQLESIPCGITDQFANEFTWQMDGAAECDDDIQFYRIYFSRSGDEGTFTLLDQTNQMGYIHGGLSSLAGCYMITAVDRSGNESQLSEVICNDNCPRYVLPNVITPNGDDKNDVFRPLKDADNCNRFVESVVFKVFNRAGAEVFEHDSKDTEKTIFINWNGTNKSGKELPAGVYYYSAEVRFTRLNPEDEVEVINGWVQIIR</sequence>
<name>A0A239L1V0_EKHLU</name>
<dbReference type="Gene3D" id="2.60.40.4070">
    <property type="match status" value="1"/>
</dbReference>
<dbReference type="InterPro" id="IPR013783">
    <property type="entry name" value="Ig-like_fold"/>
</dbReference>
<accession>A0A239L1V0</accession>
<organism evidence="1 2">
    <name type="scientific">Ekhidna lutea</name>
    <dbReference type="NCBI Taxonomy" id="447679"/>
    <lineage>
        <taxon>Bacteria</taxon>
        <taxon>Pseudomonadati</taxon>
        <taxon>Bacteroidota</taxon>
        <taxon>Cytophagia</taxon>
        <taxon>Cytophagales</taxon>
        <taxon>Reichenbachiellaceae</taxon>
        <taxon>Ekhidna</taxon>
    </lineage>
</organism>
<dbReference type="Pfam" id="PF13585">
    <property type="entry name" value="CHU_C"/>
    <property type="match status" value="1"/>
</dbReference>
<gene>
    <name evidence="1" type="ORF">SAMN05421640_2923</name>
</gene>
<dbReference type="Gene3D" id="2.60.40.10">
    <property type="entry name" value="Immunoglobulins"/>
    <property type="match status" value="2"/>
</dbReference>
<dbReference type="OrthoDB" id="1123245at2"/>